<comment type="subcellular location">
    <subcellularLocation>
        <location evidence="5">Cytoplasm</location>
    </subcellularLocation>
</comment>
<accession>A0A1W2A8G2</accession>
<dbReference type="Gene3D" id="3.30.420.140">
    <property type="entry name" value="YqgF/RNase H-like domain"/>
    <property type="match status" value="1"/>
</dbReference>
<dbReference type="InterPro" id="IPR037027">
    <property type="entry name" value="YqgF/RNaseH-like_dom_sf"/>
</dbReference>
<dbReference type="InterPro" id="IPR006641">
    <property type="entry name" value="YqgF/RNaseH-like_dom"/>
</dbReference>
<evidence type="ECO:0000256" key="1">
    <source>
        <dbReference type="ARBA" id="ARBA00022490"/>
    </source>
</evidence>
<keyword evidence="2 5" id="KW-0690">Ribosome biogenesis</keyword>
<dbReference type="EC" id="3.1.-.-" evidence="5"/>
<dbReference type="Pfam" id="PF03652">
    <property type="entry name" value="RuvX"/>
    <property type="match status" value="1"/>
</dbReference>
<comment type="function">
    <text evidence="5">Could be a nuclease involved in processing of the 5'-end of pre-16S rRNA.</text>
</comment>
<dbReference type="AlphaFoldDB" id="A0A1W2A8G2"/>
<dbReference type="GO" id="GO:0016788">
    <property type="term" value="F:hydrolase activity, acting on ester bonds"/>
    <property type="evidence" value="ECO:0007669"/>
    <property type="project" value="UniProtKB-UniRule"/>
</dbReference>
<keyword evidence="8" id="KW-1185">Reference proteome</keyword>
<reference evidence="7 8" key="1">
    <citation type="submission" date="2017-04" db="EMBL/GenBank/DDBJ databases">
        <authorList>
            <person name="Afonso C.L."/>
            <person name="Miller P.J."/>
            <person name="Scott M.A."/>
            <person name="Spackman E."/>
            <person name="Goraichik I."/>
            <person name="Dimitrov K.M."/>
            <person name="Suarez D.L."/>
            <person name="Swayne D.E."/>
        </authorList>
    </citation>
    <scope>NUCLEOTIDE SEQUENCE [LARGE SCALE GENOMIC DNA]</scope>
    <source>
        <strain evidence="7 8">VK13</strain>
    </source>
</reference>
<gene>
    <name evidence="7" type="ORF">SAMN06296008_1086</name>
</gene>
<dbReference type="HAMAP" id="MF_00651">
    <property type="entry name" value="Nuclease_YqgF"/>
    <property type="match status" value="1"/>
</dbReference>
<dbReference type="PANTHER" id="PTHR33317:SF4">
    <property type="entry name" value="POLYNUCLEOTIDYL TRANSFERASE, RIBONUCLEASE H-LIKE SUPERFAMILY PROTEIN"/>
    <property type="match status" value="1"/>
</dbReference>
<dbReference type="SUPFAM" id="SSF53098">
    <property type="entry name" value="Ribonuclease H-like"/>
    <property type="match status" value="1"/>
</dbReference>
<evidence type="ECO:0000313" key="7">
    <source>
        <dbReference type="EMBL" id="SMC56568.1"/>
    </source>
</evidence>
<evidence type="ECO:0000256" key="3">
    <source>
        <dbReference type="ARBA" id="ARBA00022722"/>
    </source>
</evidence>
<comment type="similarity">
    <text evidence="5">Belongs to the YqgF HJR family.</text>
</comment>
<dbReference type="PANTHER" id="PTHR33317">
    <property type="entry name" value="POLYNUCLEOTIDYL TRANSFERASE, RIBONUCLEASE H-LIKE SUPERFAMILY PROTEIN"/>
    <property type="match status" value="1"/>
</dbReference>
<dbReference type="InterPro" id="IPR012337">
    <property type="entry name" value="RNaseH-like_sf"/>
</dbReference>
<protein>
    <recommendedName>
        <fullName evidence="5">Putative pre-16S rRNA nuclease</fullName>
        <ecNumber evidence="5">3.1.-.-</ecNumber>
    </recommendedName>
</protein>
<dbReference type="NCBIfam" id="TIGR00250">
    <property type="entry name" value="RNAse_H_YqgF"/>
    <property type="match status" value="1"/>
</dbReference>
<evidence type="ECO:0000313" key="8">
    <source>
        <dbReference type="Proteomes" id="UP000192708"/>
    </source>
</evidence>
<dbReference type="EMBL" id="FWXJ01000008">
    <property type="protein sequence ID" value="SMC56568.1"/>
    <property type="molecule type" value="Genomic_DNA"/>
</dbReference>
<organism evidence="7 8">
    <name type="scientific">Polynucleobacter kasalickyi</name>
    <dbReference type="NCBI Taxonomy" id="1938817"/>
    <lineage>
        <taxon>Bacteria</taxon>
        <taxon>Pseudomonadati</taxon>
        <taxon>Pseudomonadota</taxon>
        <taxon>Betaproteobacteria</taxon>
        <taxon>Burkholderiales</taxon>
        <taxon>Burkholderiaceae</taxon>
        <taxon>Polynucleobacter</taxon>
    </lineage>
</organism>
<dbReference type="InterPro" id="IPR005227">
    <property type="entry name" value="YqgF"/>
</dbReference>
<name>A0A1W2A8G2_9BURK</name>
<evidence type="ECO:0000259" key="6">
    <source>
        <dbReference type="SMART" id="SM00732"/>
    </source>
</evidence>
<keyword evidence="4 5" id="KW-0378">Hydrolase</keyword>
<dbReference type="Proteomes" id="UP000192708">
    <property type="component" value="Unassembled WGS sequence"/>
</dbReference>
<keyword evidence="1 5" id="KW-0963">Cytoplasm</keyword>
<dbReference type="GO" id="GO:0004518">
    <property type="term" value="F:nuclease activity"/>
    <property type="evidence" value="ECO:0007669"/>
    <property type="project" value="UniProtKB-KW"/>
</dbReference>
<dbReference type="SMART" id="SM00732">
    <property type="entry name" value="YqgFc"/>
    <property type="match status" value="1"/>
</dbReference>
<proteinExistence type="inferred from homology"/>
<dbReference type="STRING" id="1938817.SAMN06296008_1086"/>
<keyword evidence="3 5" id="KW-0540">Nuclease</keyword>
<evidence type="ECO:0000256" key="2">
    <source>
        <dbReference type="ARBA" id="ARBA00022517"/>
    </source>
</evidence>
<dbReference type="CDD" id="cd16964">
    <property type="entry name" value="YqgF"/>
    <property type="match status" value="1"/>
</dbReference>
<evidence type="ECO:0000256" key="4">
    <source>
        <dbReference type="ARBA" id="ARBA00022801"/>
    </source>
</evidence>
<feature type="domain" description="YqgF/RNase H-like" evidence="6">
    <location>
        <begin position="3"/>
        <end position="103"/>
    </location>
</feature>
<dbReference type="GO" id="GO:0005829">
    <property type="term" value="C:cytosol"/>
    <property type="evidence" value="ECO:0007669"/>
    <property type="project" value="TreeGrafter"/>
</dbReference>
<evidence type="ECO:0000256" key="5">
    <source>
        <dbReference type="HAMAP-Rule" id="MF_00651"/>
    </source>
</evidence>
<dbReference type="GO" id="GO:0000967">
    <property type="term" value="P:rRNA 5'-end processing"/>
    <property type="evidence" value="ECO:0007669"/>
    <property type="project" value="UniProtKB-UniRule"/>
</dbReference>
<sequence>MSHTILAFDFGEKRIGVAVGNTFLRQAQPLKTILNKSADYTFEQIGQLIKEWDTKLLVVGLPRHPDGNPHEMTKKATRFGNQLHGRLNIPVVWIDERYTSAVAGDLAGDIDSQAAVMILEQYFAENQQ</sequence>